<dbReference type="AlphaFoldDB" id="A0A3A6UNY8"/>
<dbReference type="EMBL" id="QYYH01000001">
    <property type="protein sequence ID" value="RJY19551.1"/>
    <property type="molecule type" value="Genomic_DNA"/>
</dbReference>
<dbReference type="OrthoDB" id="9151463at2"/>
<dbReference type="RefSeq" id="WP_121851631.1">
    <property type="nucleotide sequence ID" value="NZ_CP037952.1"/>
</dbReference>
<dbReference type="Proteomes" id="UP000273022">
    <property type="component" value="Unassembled WGS sequence"/>
</dbReference>
<gene>
    <name evidence="1" type="ORF">D5R81_00145</name>
</gene>
<sequence length="283" mass="33478">MRDYGKVFSRYWRNNDILHTSDADKLLGTYLLTSSHTNLIGCSHLPIGYVIADLGWDEQKILSLFEQQVKRDFITRCTVTNWLLINNYLNYNPIQNQNQGIAAYRLLLDIPDEFCGKIRLLKNLKAFQSKLPSSFVAYYNQNITDSPMQPFTALQQSKITNQYTNKENYFEDFWQRQLRKEKKNKAHDIWNKLGLDKDSDRAMHIIHCWEDQKRHRKQYQDKTKTPLPHNWLADEQWLDEFIRADDPSINPTNHLSKNNTQISLESNNQAIVQQWTGLPTKRK</sequence>
<keyword evidence="2" id="KW-1185">Reference proteome</keyword>
<proteinExistence type="predicted"/>
<accession>A0A3A6UNY8</accession>
<name>A0A3A6UNY8_9GAMM</name>
<protein>
    <submittedName>
        <fullName evidence="1">Uncharacterized protein</fullName>
    </submittedName>
</protein>
<evidence type="ECO:0000313" key="1">
    <source>
        <dbReference type="EMBL" id="RJY19551.1"/>
    </source>
</evidence>
<evidence type="ECO:0000313" key="2">
    <source>
        <dbReference type="Proteomes" id="UP000273022"/>
    </source>
</evidence>
<comment type="caution">
    <text evidence="1">The sequence shown here is derived from an EMBL/GenBank/DDBJ whole genome shotgun (WGS) entry which is preliminary data.</text>
</comment>
<organism evidence="1 2">
    <name type="scientific">Parashewanella spongiae</name>
    <dbReference type="NCBI Taxonomy" id="342950"/>
    <lineage>
        <taxon>Bacteria</taxon>
        <taxon>Pseudomonadati</taxon>
        <taxon>Pseudomonadota</taxon>
        <taxon>Gammaproteobacteria</taxon>
        <taxon>Alteromonadales</taxon>
        <taxon>Shewanellaceae</taxon>
        <taxon>Parashewanella</taxon>
    </lineage>
</organism>
<reference evidence="1 2" key="1">
    <citation type="submission" date="2018-09" db="EMBL/GenBank/DDBJ databases">
        <title>Phylogeny of the Shewanellaceae, and recommendation for two new genera, Pseudoshewanella and Parashewanella.</title>
        <authorList>
            <person name="Wang G."/>
        </authorList>
    </citation>
    <scope>NUCLEOTIDE SEQUENCE [LARGE SCALE GENOMIC DNA]</scope>
    <source>
        <strain evidence="1 2">KCTC 22492</strain>
    </source>
</reference>